<accession>A0A0G0JZP1</accession>
<feature type="region of interest" description="Disordered" evidence="1">
    <location>
        <begin position="1"/>
        <end position="47"/>
    </location>
</feature>
<proteinExistence type="predicted"/>
<organism evidence="2 3">
    <name type="scientific">Candidatus Nomurabacteria bacterium GW2011_GWA1_37_20</name>
    <dbReference type="NCBI Taxonomy" id="1618729"/>
    <lineage>
        <taxon>Bacteria</taxon>
        <taxon>Candidatus Nomuraibacteriota</taxon>
    </lineage>
</organism>
<protein>
    <submittedName>
        <fullName evidence="2">Uncharacterized protein</fullName>
    </submittedName>
</protein>
<evidence type="ECO:0000313" key="3">
    <source>
        <dbReference type="Proteomes" id="UP000034701"/>
    </source>
</evidence>
<dbReference type="EMBL" id="LBTA01000004">
    <property type="protein sequence ID" value="KKQ33846.1"/>
    <property type="molecule type" value="Genomic_DNA"/>
</dbReference>
<comment type="caution">
    <text evidence="2">The sequence shown here is derived from an EMBL/GenBank/DDBJ whole genome shotgun (WGS) entry which is preliminary data.</text>
</comment>
<gene>
    <name evidence="2" type="ORF">US45_C0004G0007</name>
</gene>
<feature type="compositionally biased region" description="Acidic residues" evidence="1">
    <location>
        <begin position="30"/>
        <end position="41"/>
    </location>
</feature>
<sequence length="47" mass="5318">MSYNDEEIDGFKMGVDDDEPLEPLDIPESGMDDLGMDDQDPDPDKDR</sequence>
<reference evidence="2 3" key="1">
    <citation type="journal article" date="2015" name="Nature">
        <title>rRNA introns, odd ribosomes, and small enigmatic genomes across a large radiation of phyla.</title>
        <authorList>
            <person name="Brown C.T."/>
            <person name="Hug L.A."/>
            <person name="Thomas B.C."/>
            <person name="Sharon I."/>
            <person name="Castelle C.J."/>
            <person name="Singh A."/>
            <person name="Wilkins M.J."/>
            <person name="Williams K.H."/>
            <person name="Banfield J.F."/>
        </authorList>
    </citation>
    <scope>NUCLEOTIDE SEQUENCE [LARGE SCALE GENOMIC DNA]</scope>
</reference>
<evidence type="ECO:0000313" key="2">
    <source>
        <dbReference type="EMBL" id="KKQ33846.1"/>
    </source>
</evidence>
<dbReference type="Proteomes" id="UP000034701">
    <property type="component" value="Unassembled WGS sequence"/>
</dbReference>
<dbReference type="AlphaFoldDB" id="A0A0G0JZP1"/>
<name>A0A0G0JZP1_9BACT</name>
<evidence type="ECO:0000256" key="1">
    <source>
        <dbReference type="SAM" id="MobiDB-lite"/>
    </source>
</evidence>